<reference evidence="1 2" key="1">
    <citation type="submission" date="2013-07" db="EMBL/GenBank/DDBJ databases">
        <authorList>
            <person name="Stoco P.H."/>
            <person name="Wagner G."/>
            <person name="Gerber A."/>
            <person name="Zaha A."/>
            <person name="Thompson C."/>
            <person name="Bartholomeu D.C."/>
            <person name="Luckemeyer D.D."/>
            <person name="Bahia D."/>
            <person name="Loreto E."/>
            <person name="Prestes E.B."/>
            <person name="Lima F.M."/>
            <person name="Rodrigues-Luiz G."/>
            <person name="Vallejo G.A."/>
            <person name="Filho J.F."/>
            <person name="Monteiro K.M."/>
            <person name="Tyler K.M."/>
            <person name="de Almeida L.G."/>
            <person name="Ortiz M.F."/>
            <person name="Siervo M.A."/>
            <person name="de Moraes M.H."/>
            <person name="Cunha O.L."/>
            <person name="Mendonca-Neto R."/>
            <person name="Silva R."/>
            <person name="Teixeira S.M."/>
            <person name="Murta S.M."/>
            <person name="Sincero T.C."/>
            <person name="Mendes T.A."/>
            <person name="Urmenyi T.P."/>
            <person name="Silva V.G."/>
            <person name="da Rocha W.D."/>
            <person name="Andersson B."/>
            <person name="Romanha A.J."/>
            <person name="Steindel M."/>
            <person name="de Vasconcelos A.T."/>
            <person name="Grisard E.C."/>
        </authorList>
    </citation>
    <scope>NUCLEOTIDE SEQUENCE [LARGE SCALE GENOMIC DNA]</scope>
    <source>
        <strain evidence="1 2">SC58</strain>
    </source>
</reference>
<protein>
    <submittedName>
        <fullName evidence="1">Uncharacterized protein</fullName>
    </submittedName>
</protein>
<evidence type="ECO:0000313" key="2">
    <source>
        <dbReference type="Proteomes" id="UP000031737"/>
    </source>
</evidence>
<proteinExistence type="predicted"/>
<evidence type="ECO:0000313" key="1">
    <source>
        <dbReference type="EMBL" id="ESL05500.1"/>
    </source>
</evidence>
<organism evidence="1 2">
    <name type="scientific">Trypanosoma rangeli SC58</name>
    <dbReference type="NCBI Taxonomy" id="429131"/>
    <lineage>
        <taxon>Eukaryota</taxon>
        <taxon>Discoba</taxon>
        <taxon>Euglenozoa</taxon>
        <taxon>Kinetoplastea</taxon>
        <taxon>Metakinetoplastina</taxon>
        <taxon>Trypanosomatida</taxon>
        <taxon>Trypanosomatidae</taxon>
        <taxon>Trypanosoma</taxon>
        <taxon>Herpetosoma</taxon>
    </lineage>
</organism>
<gene>
    <name evidence="1" type="ORF">TRSC58_06849</name>
</gene>
<comment type="caution">
    <text evidence="1">The sequence shown here is derived from an EMBL/GenBank/DDBJ whole genome shotgun (WGS) entry which is preliminary data.</text>
</comment>
<accession>A0A061IU01</accession>
<dbReference type="Proteomes" id="UP000031737">
    <property type="component" value="Unassembled WGS sequence"/>
</dbReference>
<keyword evidence="2" id="KW-1185">Reference proteome</keyword>
<name>A0A061IU01_TRYRA</name>
<dbReference type="EMBL" id="AUPL01006849">
    <property type="protein sequence ID" value="ESL05500.1"/>
    <property type="molecule type" value="Genomic_DNA"/>
</dbReference>
<dbReference type="VEuPathDB" id="TriTrypDB:TRSC58_06849"/>
<sequence length="136" mass="15583">MLRFGILIRFPITIHGTIHNVKRTIMFNKFHMFCFWKFQGITIVLIRVKGRSTEPGDPSSLPVVENHTRCSFCIGLSSSNKFSPKLCQFFKKVIHISPVRNTIGGDYVFGFHNLKNGVYNVSLVPISQAFYTHNTF</sequence>
<dbReference type="AlphaFoldDB" id="A0A061IU01"/>